<evidence type="ECO:0000313" key="1">
    <source>
        <dbReference type="EMBL" id="RFA11788.1"/>
    </source>
</evidence>
<dbReference type="Proteomes" id="UP000256541">
    <property type="component" value="Unassembled WGS sequence"/>
</dbReference>
<comment type="caution">
    <text evidence="1">The sequence shown here is derived from an EMBL/GenBank/DDBJ whole genome shotgun (WGS) entry which is preliminary data.</text>
</comment>
<organism evidence="1 2">
    <name type="scientific">Subtercola boreus</name>
    <dbReference type="NCBI Taxonomy" id="120213"/>
    <lineage>
        <taxon>Bacteria</taxon>
        <taxon>Bacillati</taxon>
        <taxon>Actinomycetota</taxon>
        <taxon>Actinomycetes</taxon>
        <taxon>Micrococcales</taxon>
        <taxon>Microbacteriaceae</taxon>
        <taxon>Subtercola</taxon>
    </lineage>
</organism>
<name>A0A3E0VQQ6_9MICO</name>
<accession>A0A3E0VQQ6</accession>
<dbReference type="AlphaFoldDB" id="A0A3E0VQQ6"/>
<evidence type="ECO:0000313" key="2">
    <source>
        <dbReference type="Proteomes" id="UP000256541"/>
    </source>
</evidence>
<protein>
    <submittedName>
        <fullName evidence="1">Uncharacterized protein</fullName>
    </submittedName>
</protein>
<dbReference type="EMBL" id="NBXB01000049">
    <property type="protein sequence ID" value="RFA11788.1"/>
    <property type="molecule type" value="Genomic_DNA"/>
</dbReference>
<proteinExistence type="predicted"/>
<sequence>MQPLCPCKTCQFSISDIASLTTLNLDELAEGQLVPIPAARAEERRAGWVPLLSRTNVRLDHAAD</sequence>
<reference evidence="1 2" key="1">
    <citation type="submission" date="2017-04" db="EMBL/GenBank/DDBJ databases">
        <title>Comparative genome analysis of Subtercola boreus.</title>
        <authorList>
            <person name="Cho Y.-J."/>
            <person name="Cho A."/>
            <person name="Kim O.-S."/>
            <person name="Lee J.-I."/>
        </authorList>
    </citation>
    <scope>NUCLEOTIDE SEQUENCE [LARGE SCALE GENOMIC DNA]</scope>
    <source>
        <strain evidence="1 2">P27479</strain>
    </source>
</reference>
<gene>
    <name evidence="1" type="ORF">B7R22_17815</name>
</gene>